<keyword evidence="1" id="KW-0560">Oxidoreductase</keyword>
<dbReference type="GO" id="GO:0016616">
    <property type="term" value="F:oxidoreductase activity, acting on the CH-OH group of donors, NAD or NADP as acceptor"/>
    <property type="evidence" value="ECO:0007669"/>
    <property type="project" value="TreeGrafter"/>
</dbReference>
<keyword evidence="5" id="KW-1185">Reference proteome</keyword>
<dbReference type="AlphaFoldDB" id="A0A4S8L7L4"/>
<accession>A0A4S8L7L4</accession>
<evidence type="ECO:0000313" key="5">
    <source>
        <dbReference type="Proteomes" id="UP000297245"/>
    </source>
</evidence>
<evidence type="ECO:0000256" key="2">
    <source>
        <dbReference type="ARBA" id="ARBA00023445"/>
    </source>
</evidence>
<organism evidence="4 5">
    <name type="scientific">Dendrothele bispora (strain CBS 962.96)</name>
    <dbReference type="NCBI Taxonomy" id="1314807"/>
    <lineage>
        <taxon>Eukaryota</taxon>
        <taxon>Fungi</taxon>
        <taxon>Dikarya</taxon>
        <taxon>Basidiomycota</taxon>
        <taxon>Agaricomycotina</taxon>
        <taxon>Agaricomycetes</taxon>
        <taxon>Agaricomycetidae</taxon>
        <taxon>Agaricales</taxon>
        <taxon>Agaricales incertae sedis</taxon>
        <taxon>Dendrothele</taxon>
    </lineage>
</organism>
<reference evidence="4 5" key="1">
    <citation type="journal article" date="2019" name="Nat. Ecol. Evol.">
        <title>Megaphylogeny resolves global patterns of mushroom evolution.</title>
        <authorList>
            <person name="Varga T."/>
            <person name="Krizsan K."/>
            <person name="Foldi C."/>
            <person name="Dima B."/>
            <person name="Sanchez-Garcia M."/>
            <person name="Sanchez-Ramirez S."/>
            <person name="Szollosi G.J."/>
            <person name="Szarkandi J.G."/>
            <person name="Papp V."/>
            <person name="Albert L."/>
            <person name="Andreopoulos W."/>
            <person name="Angelini C."/>
            <person name="Antonin V."/>
            <person name="Barry K.W."/>
            <person name="Bougher N.L."/>
            <person name="Buchanan P."/>
            <person name="Buyck B."/>
            <person name="Bense V."/>
            <person name="Catcheside P."/>
            <person name="Chovatia M."/>
            <person name="Cooper J."/>
            <person name="Damon W."/>
            <person name="Desjardin D."/>
            <person name="Finy P."/>
            <person name="Geml J."/>
            <person name="Haridas S."/>
            <person name="Hughes K."/>
            <person name="Justo A."/>
            <person name="Karasinski D."/>
            <person name="Kautmanova I."/>
            <person name="Kiss B."/>
            <person name="Kocsube S."/>
            <person name="Kotiranta H."/>
            <person name="LaButti K.M."/>
            <person name="Lechner B.E."/>
            <person name="Liimatainen K."/>
            <person name="Lipzen A."/>
            <person name="Lukacs Z."/>
            <person name="Mihaltcheva S."/>
            <person name="Morgado L.N."/>
            <person name="Niskanen T."/>
            <person name="Noordeloos M.E."/>
            <person name="Ohm R.A."/>
            <person name="Ortiz-Santana B."/>
            <person name="Ovrebo C."/>
            <person name="Racz N."/>
            <person name="Riley R."/>
            <person name="Savchenko A."/>
            <person name="Shiryaev A."/>
            <person name="Soop K."/>
            <person name="Spirin V."/>
            <person name="Szebenyi C."/>
            <person name="Tomsovsky M."/>
            <person name="Tulloss R.E."/>
            <person name="Uehling J."/>
            <person name="Grigoriev I.V."/>
            <person name="Vagvolgyi C."/>
            <person name="Papp T."/>
            <person name="Martin F.M."/>
            <person name="Miettinen O."/>
            <person name="Hibbett D.S."/>
            <person name="Nagy L.G."/>
        </authorList>
    </citation>
    <scope>NUCLEOTIDE SEQUENCE [LARGE SCALE GENOMIC DNA]</scope>
    <source>
        <strain evidence="4 5">CBS 962.96</strain>
    </source>
</reference>
<evidence type="ECO:0000313" key="4">
    <source>
        <dbReference type="EMBL" id="THU84158.1"/>
    </source>
</evidence>
<dbReference type="PANTHER" id="PTHR10366">
    <property type="entry name" value="NAD DEPENDENT EPIMERASE/DEHYDRATASE"/>
    <property type="match status" value="1"/>
</dbReference>
<evidence type="ECO:0000259" key="3">
    <source>
        <dbReference type="Pfam" id="PF01370"/>
    </source>
</evidence>
<feature type="domain" description="NAD-dependent epimerase/dehydratase" evidence="3">
    <location>
        <begin position="5"/>
        <end position="247"/>
    </location>
</feature>
<dbReference type="PANTHER" id="PTHR10366:SF564">
    <property type="entry name" value="STEROL-4-ALPHA-CARBOXYLATE 3-DEHYDROGENASE, DECARBOXYLATING"/>
    <property type="match status" value="1"/>
</dbReference>
<dbReference type="Pfam" id="PF01370">
    <property type="entry name" value="Epimerase"/>
    <property type="match status" value="1"/>
</dbReference>
<dbReference type="OrthoDB" id="2735536at2759"/>
<proteinExistence type="inferred from homology"/>
<gene>
    <name evidence="4" type="ORF">K435DRAFT_806934</name>
</gene>
<dbReference type="InterPro" id="IPR050425">
    <property type="entry name" value="NAD(P)_dehydrat-like"/>
</dbReference>
<evidence type="ECO:0000256" key="1">
    <source>
        <dbReference type="ARBA" id="ARBA00023002"/>
    </source>
</evidence>
<name>A0A4S8L7L4_DENBC</name>
<dbReference type="SUPFAM" id="SSF51735">
    <property type="entry name" value="NAD(P)-binding Rossmann-fold domains"/>
    <property type="match status" value="1"/>
</dbReference>
<comment type="similarity">
    <text evidence="2">Belongs to the NAD(P)-dependent epimerase/dehydratase family. Dihydroflavonol-4-reductase subfamily.</text>
</comment>
<dbReference type="Proteomes" id="UP000297245">
    <property type="component" value="Unassembled WGS sequence"/>
</dbReference>
<dbReference type="Gene3D" id="3.40.50.720">
    <property type="entry name" value="NAD(P)-binding Rossmann-like Domain"/>
    <property type="match status" value="1"/>
</dbReference>
<dbReference type="InterPro" id="IPR036291">
    <property type="entry name" value="NAD(P)-bd_dom_sf"/>
</dbReference>
<dbReference type="InterPro" id="IPR001509">
    <property type="entry name" value="Epimerase_deHydtase"/>
</dbReference>
<protein>
    <submittedName>
        <fullName evidence="4">NAD(P)-binding protein</fullName>
    </submittedName>
</protein>
<dbReference type="EMBL" id="ML179618">
    <property type="protein sequence ID" value="THU84158.1"/>
    <property type="molecule type" value="Genomic_DNA"/>
</dbReference>
<sequence length="401" mass="44959">MTQTVFVTGATGFVGSHIVKALLEAGYNVIGAARGSRAKFMKKACDKYGDRLHVVEVNDIFEDKIDPDVLKGVDALIHAATPWPTSTPLEQMVPKSISGALNIIDQAEKAGVKSVIVTGSLASVANSFTEPFYSNDDWKSTTKEQVLSSKEAIEIYAVSKKYAELAIWEWAEKHPHVEVAVILPPFIFGPYVREFFDLESGPKNHSTNKFFYGLIFPGAVYPEFGFWIDVRDVAKCHVKALKAPPTSVVGRKRLIIASPHDMEYGDALKFLAEARPQLKSRLNKTDPPKWMHYRLPCDFARIEEVLGIKKEQFFTRNETILNTIDDYLALEEEWVKQGIDTTLDQSLVFISVHIVDMKLDLYVLSSVYPNTELDISSGSRKNSQLPKADFEAIYQSESPFI</sequence>